<dbReference type="Pfam" id="PF14479">
    <property type="entry name" value="HeLo"/>
    <property type="match status" value="1"/>
</dbReference>
<dbReference type="PROSITE" id="PS50011">
    <property type="entry name" value="PROTEIN_KINASE_DOM"/>
    <property type="match status" value="1"/>
</dbReference>
<dbReference type="InterPro" id="IPR029498">
    <property type="entry name" value="HeLo_dom"/>
</dbReference>
<dbReference type="Proteomes" id="UP000800092">
    <property type="component" value="Unassembled WGS sequence"/>
</dbReference>
<evidence type="ECO:0000313" key="3">
    <source>
        <dbReference type="Proteomes" id="UP000800092"/>
    </source>
</evidence>
<dbReference type="GO" id="GO:0005524">
    <property type="term" value="F:ATP binding"/>
    <property type="evidence" value="ECO:0007669"/>
    <property type="project" value="InterPro"/>
</dbReference>
<keyword evidence="3" id="KW-1185">Reference proteome</keyword>
<sequence length="579" mass="65026">MDPVTAAGIGLSVTSLALQVFSGCITGYQMFIEAKDMPATYEHLRTRLRIEQTRCLNWGEKVGLLEELLDEPSQFLQLNHNLILNILLEVQKAFRSCMVVTKKYDPVAAASSRSSAIAISESHGSTFLERTLAAWRKGGRVASRIEWSVIKKDSFEELIKKLIHFNDRIESFLDRRTLDDLRQAQAQSNLMLLQVTEQVSQLRDLIAAVRLEQTAGPDMSPSFSRASTFVDRDDQMRSLASLAAFKAHALELEKATMEAPNLEIQMSDLVSLDQLRATRPVTKLKGRSVWIEWRETIADIDAMPKYKRQLADRVRALATILASPSKSPTFRSPDCLGYFLDETSRPQRYALVYSWPLGDSDLGAGIASLRDALASSTRISLNSRISLACRLSESLLHLHAVNWLHKGFRSDCVLFTAAGDRDFILSDVLISGFEFSRPALPDAMTVTHVFPVEQDLYRHPDLLDPEPARSKKSYDIYSLGLVLAEIAMWQPIEEITGIEVRRSRLYQVRERMLDEKTGIFDSIAERVGDIYAKVVRRCISGGESLGVDIGADEEDPKVGAEMQKIFHAEIVSKLRALKF</sequence>
<dbReference type="PANTHER" id="PTHR37542">
    <property type="entry name" value="HELO DOMAIN-CONTAINING PROTEIN-RELATED"/>
    <property type="match status" value="1"/>
</dbReference>
<dbReference type="SUPFAM" id="SSF56112">
    <property type="entry name" value="Protein kinase-like (PK-like)"/>
    <property type="match status" value="1"/>
</dbReference>
<protein>
    <recommendedName>
        <fullName evidence="1">Protein kinase domain-containing protein</fullName>
    </recommendedName>
</protein>
<dbReference type="InterPro" id="IPR000719">
    <property type="entry name" value="Prot_kinase_dom"/>
</dbReference>
<dbReference type="AlphaFoldDB" id="A0A6A6H5B3"/>
<dbReference type="EMBL" id="ML991808">
    <property type="protein sequence ID" value="KAF2233284.1"/>
    <property type="molecule type" value="Genomic_DNA"/>
</dbReference>
<dbReference type="Gene3D" id="1.20.120.1020">
    <property type="entry name" value="Prion-inhibition and propagation, HeLo domain"/>
    <property type="match status" value="1"/>
</dbReference>
<proteinExistence type="predicted"/>
<feature type="domain" description="Protein kinase" evidence="1">
    <location>
        <begin position="250"/>
        <end position="570"/>
    </location>
</feature>
<dbReference type="GO" id="GO:0004672">
    <property type="term" value="F:protein kinase activity"/>
    <property type="evidence" value="ECO:0007669"/>
    <property type="project" value="InterPro"/>
</dbReference>
<dbReference type="PANTHER" id="PTHR37542:SF1">
    <property type="entry name" value="PRION-INHIBITION AND PROPAGATION HELO DOMAIN-CONTAINING PROTEIN"/>
    <property type="match status" value="1"/>
</dbReference>
<dbReference type="InterPro" id="IPR038305">
    <property type="entry name" value="HeLo_sf"/>
</dbReference>
<reference evidence="2" key="1">
    <citation type="journal article" date="2020" name="Stud. Mycol.">
        <title>101 Dothideomycetes genomes: a test case for predicting lifestyles and emergence of pathogens.</title>
        <authorList>
            <person name="Haridas S."/>
            <person name="Albert R."/>
            <person name="Binder M."/>
            <person name="Bloem J."/>
            <person name="Labutti K."/>
            <person name="Salamov A."/>
            <person name="Andreopoulos B."/>
            <person name="Baker S."/>
            <person name="Barry K."/>
            <person name="Bills G."/>
            <person name="Bluhm B."/>
            <person name="Cannon C."/>
            <person name="Castanera R."/>
            <person name="Culley D."/>
            <person name="Daum C."/>
            <person name="Ezra D."/>
            <person name="Gonzalez J."/>
            <person name="Henrissat B."/>
            <person name="Kuo A."/>
            <person name="Liang C."/>
            <person name="Lipzen A."/>
            <person name="Lutzoni F."/>
            <person name="Magnuson J."/>
            <person name="Mondo S."/>
            <person name="Nolan M."/>
            <person name="Ohm R."/>
            <person name="Pangilinan J."/>
            <person name="Park H.-J."/>
            <person name="Ramirez L."/>
            <person name="Alfaro M."/>
            <person name="Sun H."/>
            <person name="Tritt A."/>
            <person name="Yoshinaga Y."/>
            <person name="Zwiers L.-H."/>
            <person name="Turgeon B."/>
            <person name="Goodwin S."/>
            <person name="Spatafora J."/>
            <person name="Crous P."/>
            <person name="Grigoriev I."/>
        </authorList>
    </citation>
    <scope>NUCLEOTIDE SEQUENCE</scope>
    <source>
        <strain evidence="2">Tuck. ex Michener</strain>
    </source>
</reference>
<evidence type="ECO:0000313" key="2">
    <source>
        <dbReference type="EMBL" id="KAF2233284.1"/>
    </source>
</evidence>
<dbReference type="InterPro" id="IPR011009">
    <property type="entry name" value="Kinase-like_dom_sf"/>
</dbReference>
<evidence type="ECO:0000259" key="1">
    <source>
        <dbReference type="PROSITE" id="PS50011"/>
    </source>
</evidence>
<dbReference type="OrthoDB" id="1911848at2759"/>
<accession>A0A6A6H5B3</accession>
<name>A0A6A6H5B3_VIRVR</name>
<gene>
    <name evidence="2" type="ORF">EV356DRAFT_533926</name>
</gene>
<dbReference type="Gene3D" id="1.10.510.10">
    <property type="entry name" value="Transferase(Phosphotransferase) domain 1"/>
    <property type="match status" value="1"/>
</dbReference>
<dbReference type="Pfam" id="PF24476">
    <property type="entry name" value="DUF7580"/>
    <property type="match status" value="1"/>
</dbReference>
<dbReference type="InterPro" id="IPR056002">
    <property type="entry name" value="DUF7580"/>
</dbReference>
<organism evidence="2 3">
    <name type="scientific">Viridothelium virens</name>
    <name type="common">Speckled blister lichen</name>
    <name type="synonym">Trypethelium virens</name>
    <dbReference type="NCBI Taxonomy" id="1048519"/>
    <lineage>
        <taxon>Eukaryota</taxon>
        <taxon>Fungi</taxon>
        <taxon>Dikarya</taxon>
        <taxon>Ascomycota</taxon>
        <taxon>Pezizomycotina</taxon>
        <taxon>Dothideomycetes</taxon>
        <taxon>Dothideomycetes incertae sedis</taxon>
        <taxon>Trypetheliales</taxon>
        <taxon>Trypetheliaceae</taxon>
        <taxon>Viridothelium</taxon>
    </lineage>
</organism>